<evidence type="ECO:0000313" key="5">
    <source>
        <dbReference type="EMBL" id="MBS3850320.1"/>
    </source>
</evidence>
<dbReference type="AlphaFoldDB" id="A0A942EE68"/>
<dbReference type="InterPro" id="IPR004360">
    <property type="entry name" value="Glyas_Fos-R_dOase_dom"/>
</dbReference>
<dbReference type="InterPro" id="IPR029068">
    <property type="entry name" value="Glyas_Bleomycin-R_OHBP_Dase"/>
</dbReference>
<dbReference type="PROSITE" id="PS51819">
    <property type="entry name" value="VOC"/>
    <property type="match status" value="1"/>
</dbReference>
<evidence type="ECO:0000256" key="1">
    <source>
        <dbReference type="ARBA" id="ARBA00011051"/>
    </source>
</evidence>
<evidence type="ECO:0000259" key="4">
    <source>
        <dbReference type="PROSITE" id="PS51819"/>
    </source>
</evidence>
<dbReference type="GO" id="GO:0046677">
    <property type="term" value="P:response to antibiotic"/>
    <property type="evidence" value="ECO:0007669"/>
    <property type="project" value="UniProtKB-KW"/>
</dbReference>
<name>A0A942EE68_9HYPH</name>
<dbReference type="Pfam" id="PF00903">
    <property type="entry name" value="Glyoxalase"/>
    <property type="match status" value="1"/>
</dbReference>
<sequence length="132" mass="14660">MLPALVPELSVSDIGRSLAFYRNVLGFSLSYERPQEGFALVQLGAAALMLDQIGTGRDWVTGPLEPPYGRGINIQIQVAQLEPLLTRLETNQVSLFQPVETKTYQAGSAQITQRQFCVQDPDGYLLRFCQDL</sequence>
<evidence type="ECO:0000256" key="3">
    <source>
        <dbReference type="ARBA" id="ARBA00023251"/>
    </source>
</evidence>
<comment type="caution">
    <text evidence="5">The sequence shown here is derived from an EMBL/GenBank/DDBJ whole genome shotgun (WGS) entry which is preliminary data.</text>
</comment>
<proteinExistence type="inferred from homology"/>
<dbReference type="Proteomes" id="UP000678281">
    <property type="component" value="Unassembled WGS sequence"/>
</dbReference>
<dbReference type="Gene3D" id="3.10.180.10">
    <property type="entry name" value="2,3-Dihydroxybiphenyl 1,2-Dioxygenase, domain 1"/>
    <property type="match status" value="1"/>
</dbReference>
<keyword evidence="6" id="KW-1185">Reference proteome</keyword>
<comment type="similarity">
    <text evidence="1">Belongs to the bleomycin resistance protein family.</text>
</comment>
<feature type="domain" description="VOC" evidence="4">
    <location>
        <begin position="3"/>
        <end position="131"/>
    </location>
</feature>
<dbReference type="SUPFAM" id="SSF54593">
    <property type="entry name" value="Glyoxalase/Bleomycin resistance protein/Dihydroxybiphenyl dioxygenase"/>
    <property type="match status" value="1"/>
</dbReference>
<accession>A0A942EE68</accession>
<dbReference type="CDD" id="cd08349">
    <property type="entry name" value="BLMA_like"/>
    <property type="match status" value="1"/>
</dbReference>
<dbReference type="InterPro" id="IPR000335">
    <property type="entry name" value="Bleomycin-R"/>
</dbReference>
<keyword evidence="3" id="KW-0046">Antibiotic resistance</keyword>
<dbReference type="RefSeq" id="WP_212659944.1">
    <property type="nucleotide sequence ID" value="NZ_JAGXTP010000003.1"/>
</dbReference>
<reference evidence="5" key="1">
    <citation type="submission" date="2021-04" db="EMBL/GenBank/DDBJ databases">
        <title>Devosia litorisediminis sp. nov., isolated from a sand dune.</title>
        <authorList>
            <person name="Park S."/>
            <person name="Yoon J.-H."/>
        </authorList>
    </citation>
    <scope>NUCLEOTIDE SEQUENCE</scope>
    <source>
        <strain evidence="5">BSSL-BM10</strain>
    </source>
</reference>
<dbReference type="InterPro" id="IPR037523">
    <property type="entry name" value="VOC_core"/>
</dbReference>
<evidence type="ECO:0000256" key="2">
    <source>
        <dbReference type="ARBA" id="ARBA00021572"/>
    </source>
</evidence>
<protein>
    <recommendedName>
        <fullName evidence="2">Bleomycin resistance protein</fullName>
    </recommendedName>
</protein>
<dbReference type="EMBL" id="JAGXTP010000003">
    <property type="protein sequence ID" value="MBS3850320.1"/>
    <property type="molecule type" value="Genomic_DNA"/>
</dbReference>
<gene>
    <name evidence="5" type="ORF">KD146_16595</name>
</gene>
<evidence type="ECO:0000313" key="6">
    <source>
        <dbReference type="Proteomes" id="UP000678281"/>
    </source>
</evidence>
<organism evidence="5 6">
    <name type="scientific">Devosia litorisediminis</name>
    <dbReference type="NCBI Taxonomy" id="2829817"/>
    <lineage>
        <taxon>Bacteria</taxon>
        <taxon>Pseudomonadati</taxon>
        <taxon>Pseudomonadota</taxon>
        <taxon>Alphaproteobacteria</taxon>
        <taxon>Hyphomicrobiales</taxon>
        <taxon>Devosiaceae</taxon>
        <taxon>Devosia</taxon>
    </lineage>
</organism>